<dbReference type="SUPFAM" id="SSF52833">
    <property type="entry name" value="Thioredoxin-like"/>
    <property type="match status" value="1"/>
</dbReference>
<dbReference type="GO" id="GO:0016740">
    <property type="term" value="F:transferase activity"/>
    <property type="evidence" value="ECO:0007669"/>
    <property type="project" value="UniProtKB-KW"/>
</dbReference>
<dbReference type="InterPro" id="IPR036249">
    <property type="entry name" value="Thioredoxin-like_sf"/>
</dbReference>
<organism evidence="3 4">
    <name type="scientific">Chitinibacter fontanus</name>
    <dbReference type="NCBI Taxonomy" id="1737446"/>
    <lineage>
        <taxon>Bacteria</taxon>
        <taxon>Pseudomonadati</taxon>
        <taxon>Pseudomonadota</taxon>
        <taxon>Betaproteobacteria</taxon>
        <taxon>Neisseriales</taxon>
        <taxon>Chitinibacteraceae</taxon>
        <taxon>Chitinibacter</taxon>
    </lineage>
</organism>
<dbReference type="SFLD" id="SFLDG01200">
    <property type="entry name" value="SUF1.1"/>
    <property type="match status" value="1"/>
</dbReference>
<dbReference type="InterPro" id="IPR026928">
    <property type="entry name" value="FAX/IsoI-like"/>
</dbReference>
<feature type="domain" description="Metaxin glutathione S-transferase" evidence="1">
    <location>
        <begin position="165"/>
        <end position="227"/>
    </location>
</feature>
<dbReference type="PANTHER" id="PTHR12289:SF41">
    <property type="entry name" value="FAILED AXON CONNECTIONS-RELATED"/>
    <property type="match status" value="1"/>
</dbReference>
<proteinExistence type="predicted"/>
<dbReference type="InterPro" id="IPR050931">
    <property type="entry name" value="Mito_Protein_Transport_Metaxin"/>
</dbReference>
<dbReference type="SUPFAM" id="SSF47616">
    <property type="entry name" value="GST C-terminal domain-like"/>
    <property type="match status" value="1"/>
</dbReference>
<dbReference type="Pfam" id="PF17171">
    <property type="entry name" value="GST_C_6"/>
    <property type="match status" value="1"/>
</dbReference>
<name>A0A7D5V7C5_9NEIS</name>
<dbReference type="RefSeq" id="WP_180307296.1">
    <property type="nucleotide sequence ID" value="NZ_CP058952.1"/>
</dbReference>
<dbReference type="Gene3D" id="3.40.30.10">
    <property type="entry name" value="Glutaredoxin"/>
    <property type="match status" value="1"/>
</dbReference>
<dbReference type="CDD" id="cd03193">
    <property type="entry name" value="GST_C_Metaxin"/>
    <property type="match status" value="1"/>
</dbReference>
<dbReference type="Proteomes" id="UP000510822">
    <property type="component" value="Chromosome"/>
</dbReference>
<gene>
    <name evidence="3" type="ORF">HZU75_00585</name>
</gene>
<feature type="domain" description="Thioredoxin-like fold" evidence="2">
    <location>
        <begin position="20"/>
        <end position="116"/>
    </location>
</feature>
<dbReference type="InterPro" id="IPR012336">
    <property type="entry name" value="Thioredoxin-like_fold"/>
</dbReference>
<evidence type="ECO:0000259" key="1">
    <source>
        <dbReference type="Pfam" id="PF17171"/>
    </source>
</evidence>
<dbReference type="Gene3D" id="1.20.1050.10">
    <property type="match status" value="1"/>
</dbReference>
<dbReference type="InterPro" id="IPR036282">
    <property type="entry name" value="Glutathione-S-Trfase_C_sf"/>
</dbReference>
<dbReference type="SFLD" id="SFLDS00019">
    <property type="entry name" value="Glutathione_Transferase_(cytos"/>
    <property type="match status" value="1"/>
</dbReference>
<dbReference type="SFLD" id="SFLDG01180">
    <property type="entry name" value="SUF1"/>
    <property type="match status" value="1"/>
</dbReference>
<keyword evidence="3" id="KW-0808">Transferase</keyword>
<protein>
    <submittedName>
        <fullName evidence="3">Glutathione S-transferase family protein</fullName>
    </submittedName>
</protein>
<keyword evidence="4" id="KW-1185">Reference proteome</keyword>
<accession>A0A7D5V7C5</accession>
<evidence type="ECO:0000313" key="3">
    <source>
        <dbReference type="EMBL" id="QLI80151.1"/>
    </source>
</evidence>
<sequence length="233" mass="26384">MSEITLYGFGPAYGLPDISPFVVKTMTVLTMAGLPFTINRRGYGNAPKGKLPYLQDGEQIIADSSFIYWHLEQKYALTLNAHLSAAQLAIAWAFEKMMEDHLYWAMLYERWINEANFQRGPKTYFRFLPWPLRELIPTLVRRKIGRSLQAQGMGRHQSAERIRLAQQDLDALADFLADKPFLLGEQVCSADATVFAFCQSAICPHFSGELQAYAASKGNIVAYVARMKEKYGL</sequence>
<dbReference type="InterPro" id="IPR033468">
    <property type="entry name" value="Metaxin_GST"/>
</dbReference>
<dbReference type="PANTHER" id="PTHR12289">
    <property type="entry name" value="METAXIN RELATED"/>
    <property type="match status" value="1"/>
</dbReference>
<evidence type="ECO:0000313" key="4">
    <source>
        <dbReference type="Proteomes" id="UP000510822"/>
    </source>
</evidence>
<evidence type="ECO:0000259" key="2">
    <source>
        <dbReference type="Pfam" id="PF17172"/>
    </source>
</evidence>
<dbReference type="KEGG" id="cfon:HZU75_00585"/>
<reference evidence="3 4" key="1">
    <citation type="journal article" date="2016" name="Int. J. Syst. Evol. Microbiol.">
        <title>Chitinibacter fontanus sp. nov., isolated from a spring.</title>
        <authorList>
            <person name="Sheu S.Y."/>
            <person name="Li Y.S."/>
            <person name="Young C.C."/>
            <person name="Chen W.M."/>
        </authorList>
    </citation>
    <scope>NUCLEOTIDE SEQUENCE [LARGE SCALE GENOMIC DNA]</scope>
    <source>
        <strain evidence="3 4">STM-7</strain>
    </source>
</reference>
<dbReference type="EMBL" id="CP058952">
    <property type="protein sequence ID" value="QLI80151.1"/>
    <property type="molecule type" value="Genomic_DNA"/>
</dbReference>
<dbReference type="AlphaFoldDB" id="A0A7D5V7C5"/>
<dbReference type="InterPro" id="IPR040079">
    <property type="entry name" value="Glutathione_S-Trfase"/>
</dbReference>
<dbReference type="Pfam" id="PF17172">
    <property type="entry name" value="GST_N_4"/>
    <property type="match status" value="1"/>
</dbReference>